<feature type="domain" description="AMP-dependent synthetase/ligase" evidence="2">
    <location>
        <begin position="62"/>
        <end position="437"/>
    </location>
</feature>
<dbReference type="Pfam" id="PF00501">
    <property type="entry name" value="AMP-binding"/>
    <property type="match status" value="1"/>
</dbReference>
<evidence type="ECO:0000313" key="5">
    <source>
        <dbReference type="Proteomes" id="UP000198802"/>
    </source>
</evidence>
<sequence>MSTRPQAAVTTADTTATTTVTTPADTAPGGMASAHQASAEVASAETADSPEQVPATIPAALARAATRWPHDEAIVDGDQRLTFADLDARTAEVARALVASGVRAGDRVSVWAPNTCEWALVALGVYRAGAVLAPINSRFKGAEAARILSTAGSRLLFVVDGFLDTDYLAMLAEQPAPPELVEIVLLGSAAGRAGATGWPDFLARAEEQRGALDAEVAARSAALSGDDLSDIVFTSGTTGAPKGAMLTHGASTGVYTSWSQLVGLRHGDRYLLVYPFFHTAGLKSGMLACLLVGATLVPHPVFDVPSVLRRVAQERITMLPGPPAIYQSILNTDLAGYDLSSLRLAVTGAAAVPVELVRRLRSELGLQTVLTAYGLTETTGTATACRQSDDPETIALTSGRAIPGVEVRVVDDTGAPLPPGEPGEIVIRGYNVMRGYFDNPEATAEAIDADGWLHSGDIGVQDEAGNIRITDRKKDMFIVGGFNAYPAEIEAMLLEHGGIAQVAVIGVPDERLGEVGMAFVIPRAGVTVDPAEVIAWSRKRMANYKVPRRVEVVDALPLNATGKIVKYELRDRVRAAEQQAGADQVG</sequence>
<dbReference type="NCBIfam" id="NF005801">
    <property type="entry name" value="PRK07656.1"/>
    <property type="match status" value="1"/>
</dbReference>
<dbReference type="InterPro" id="IPR050237">
    <property type="entry name" value="ATP-dep_AMP-bd_enzyme"/>
</dbReference>
<dbReference type="Proteomes" id="UP000198802">
    <property type="component" value="Unassembled WGS sequence"/>
</dbReference>
<feature type="domain" description="AMP-binding enzyme C-terminal" evidence="3">
    <location>
        <begin position="488"/>
        <end position="563"/>
    </location>
</feature>
<feature type="region of interest" description="Disordered" evidence="1">
    <location>
        <begin position="1"/>
        <end position="52"/>
    </location>
</feature>
<keyword evidence="4" id="KW-0436">Ligase</keyword>
<organism evidence="4 5">
    <name type="scientific">Parafrankia irregularis</name>
    <dbReference type="NCBI Taxonomy" id="795642"/>
    <lineage>
        <taxon>Bacteria</taxon>
        <taxon>Bacillati</taxon>
        <taxon>Actinomycetota</taxon>
        <taxon>Actinomycetes</taxon>
        <taxon>Frankiales</taxon>
        <taxon>Frankiaceae</taxon>
        <taxon>Parafrankia</taxon>
    </lineage>
</organism>
<feature type="compositionally biased region" description="Low complexity" evidence="1">
    <location>
        <begin position="7"/>
        <end position="28"/>
    </location>
</feature>
<dbReference type="InterPro" id="IPR000873">
    <property type="entry name" value="AMP-dep_synth/lig_dom"/>
</dbReference>
<evidence type="ECO:0000259" key="2">
    <source>
        <dbReference type="Pfam" id="PF00501"/>
    </source>
</evidence>
<dbReference type="AlphaFoldDB" id="A0A0S4QGX1"/>
<dbReference type="RefSeq" id="WP_226930852.1">
    <property type="nucleotide sequence ID" value="NZ_FAOZ01000003.1"/>
</dbReference>
<evidence type="ECO:0000259" key="3">
    <source>
        <dbReference type="Pfam" id="PF13193"/>
    </source>
</evidence>
<proteinExistence type="predicted"/>
<name>A0A0S4QGX1_9ACTN</name>
<dbReference type="PANTHER" id="PTHR43767">
    <property type="entry name" value="LONG-CHAIN-FATTY-ACID--COA LIGASE"/>
    <property type="match status" value="1"/>
</dbReference>
<dbReference type="PROSITE" id="PS00455">
    <property type="entry name" value="AMP_BINDING"/>
    <property type="match status" value="1"/>
</dbReference>
<protein>
    <submittedName>
        <fullName evidence="4">Acyl-CoA synthetase (AMP-forming)/AMP-acid ligase II</fullName>
    </submittedName>
</protein>
<dbReference type="Gene3D" id="3.40.50.12780">
    <property type="entry name" value="N-terminal domain of ligase-like"/>
    <property type="match status" value="1"/>
</dbReference>
<evidence type="ECO:0000256" key="1">
    <source>
        <dbReference type="SAM" id="MobiDB-lite"/>
    </source>
</evidence>
<keyword evidence="5" id="KW-1185">Reference proteome</keyword>
<gene>
    <name evidence="4" type="ORF">Ga0074812_103317</name>
</gene>
<dbReference type="InterPro" id="IPR045851">
    <property type="entry name" value="AMP-bd_C_sf"/>
</dbReference>
<dbReference type="Gene3D" id="3.30.300.30">
    <property type="match status" value="1"/>
</dbReference>
<dbReference type="InterPro" id="IPR025110">
    <property type="entry name" value="AMP-bd_C"/>
</dbReference>
<dbReference type="Pfam" id="PF13193">
    <property type="entry name" value="AMP-binding_C"/>
    <property type="match status" value="1"/>
</dbReference>
<accession>A0A0S4QGX1</accession>
<dbReference type="GO" id="GO:0016878">
    <property type="term" value="F:acid-thiol ligase activity"/>
    <property type="evidence" value="ECO:0007669"/>
    <property type="project" value="UniProtKB-ARBA"/>
</dbReference>
<dbReference type="EMBL" id="FAOZ01000003">
    <property type="protein sequence ID" value="CUU54827.1"/>
    <property type="molecule type" value="Genomic_DNA"/>
</dbReference>
<dbReference type="PANTHER" id="PTHR43767:SF1">
    <property type="entry name" value="NONRIBOSOMAL PEPTIDE SYNTHASE PES1 (EUROFUNG)-RELATED"/>
    <property type="match status" value="1"/>
</dbReference>
<dbReference type="InterPro" id="IPR042099">
    <property type="entry name" value="ANL_N_sf"/>
</dbReference>
<reference evidence="5" key="1">
    <citation type="submission" date="2015-11" db="EMBL/GenBank/DDBJ databases">
        <authorList>
            <person name="Varghese N."/>
        </authorList>
    </citation>
    <scope>NUCLEOTIDE SEQUENCE [LARGE SCALE GENOMIC DNA]</scope>
    <source>
        <strain evidence="5">DSM 45899</strain>
    </source>
</reference>
<dbReference type="SUPFAM" id="SSF56801">
    <property type="entry name" value="Acetyl-CoA synthetase-like"/>
    <property type="match status" value="1"/>
</dbReference>
<evidence type="ECO:0000313" key="4">
    <source>
        <dbReference type="EMBL" id="CUU54827.1"/>
    </source>
</evidence>
<dbReference type="InterPro" id="IPR020845">
    <property type="entry name" value="AMP-binding_CS"/>
</dbReference>